<accession>A0ABY8WFS3</accession>
<keyword evidence="2" id="KW-1185">Reference proteome</keyword>
<evidence type="ECO:0008006" key="3">
    <source>
        <dbReference type="Google" id="ProtNLM"/>
    </source>
</evidence>
<protein>
    <recommendedName>
        <fullName evidence="3">Rho termination factor N-terminal domain-containing protein</fullName>
    </recommendedName>
</protein>
<sequence>MNFEEVTDPAAFLKPTLRDAARRFGVKRYSDMTKADLVEALGHTAWSPAAEAIHTYLNEHHPKNGQPPQTCAVCFRPRDRHSLPTPSRFGWPSEWRWPLGEPFRR</sequence>
<reference evidence="1 2" key="1">
    <citation type="submission" date="2023-06" db="EMBL/GenBank/DDBJ databases">
        <authorList>
            <person name="Yushchuk O."/>
            <person name="Binda E."/>
            <person name="Ruckert-Reed C."/>
            <person name="Fedorenko V."/>
            <person name="Kalinowski J."/>
            <person name="Marinelli F."/>
        </authorList>
    </citation>
    <scope>NUCLEOTIDE SEQUENCE [LARGE SCALE GENOMIC DNA]</scope>
    <source>
        <strain evidence="1 2">NRRL 3884</strain>
    </source>
</reference>
<evidence type="ECO:0000313" key="2">
    <source>
        <dbReference type="Proteomes" id="UP001240150"/>
    </source>
</evidence>
<proteinExistence type="predicted"/>
<gene>
    <name evidence="1" type="ORF">ACTOB_007920</name>
</gene>
<dbReference type="Proteomes" id="UP001240150">
    <property type="component" value="Chromosome"/>
</dbReference>
<organism evidence="1 2">
    <name type="scientific">Actinoplanes oblitus</name>
    <dbReference type="NCBI Taxonomy" id="3040509"/>
    <lineage>
        <taxon>Bacteria</taxon>
        <taxon>Bacillati</taxon>
        <taxon>Actinomycetota</taxon>
        <taxon>Actinomycetes</taxon>
        <taxon>Micromonosporales</taxon>
        <taxon>Micromonosporaceae</taxon>
        <taxon>Actinoplanes</taxon>
    </lineage>
</organism>
<dbReference type="EMBL" id="CP126980">
    <property type="protein sequence ID" value="WIM95787.1"/>
    <property type="molecule type" value="Genomic_DNA"/>
</dbReference>
<evidence type="ECO:0000313" key="1">
    <source>
        <dbReference type="EMBL" id="WIM95787.1"/>
    </source>
</evidence>
<name>A0ABY8WFS3_9ACTN</name>
<dbReference type="RefSeq" id="WP_284917099.1">
    <property type="nucleotide sequence ID" value="NZ_CP126980.1"/>
</dbReference>